<dbReference type="Gene3D" id="2.40.50.100">
    <property type="match status" value="1"/>
</dbReference>
<dbReference type="Pfam" id="PF25967">
    <property type="entry name" value="RND-MFP_C"/>
    <property type="match status" value="1"/>
</dbReference>
<evidence type="ECO:0000259" key="3">
    <source>
        <dbReference type="Pfam" id="PF25917"/>
    </source>
</evidence>
<dbReference type="SUPFAM" id="SSF111369">
    <property type="entry name" value="HlyD-like secretion proteins"/>
    <property type="match status" value="1"/>
</dbReference>
<dbReference type="GO" id="GO:0046677">
    <property type="term" value="P:response to antibiotic"/>
    <property type="evidence" value="ECO:0007669"/>
    <property type="project" value="TreeGrafter"/>
</dbReference>
<evidence type="ECO:0000313" key="6">
    <source>
        <dbReference type="EMBL" id="HIT97791.1"/>
    </source>
</evidence>
<dbReference type="GO" id="GO:0005886">
    <property type="term" value="C:plasma membrane"/>
    <property type="evidence" value="ECO:0007669"/>
    <property type="project" value="TreeGrafter"/>
</dbReference>
<evidence type="ECO:0000256" key="1">
    <source>
        <dbReference type="ARBA" id="ARBA00004196"/>
    </source>
</evidence>
<feature type="domain" description="Multidrug resistance protein MdtA-like beta-barrel" evidence="4">
    <location>
        <begin position="169"/>
        <end position="259"/>
    </location>
</feature>
<organism evidence="6 7">
    <name type="scientific">Candidatus Merdimorpha stercoravium</name>
    <dbReference type="NCBI Taxonomy" id="2840863"/>
    <lineage>
        <taxon>Bacteria</taxon>
        <taxon>Pseudomonadati</taxon>
        <taxon>Bacteroidota</taxon>
        <taxon>Flavobacteriia</taxon>
        <taxon>Flavobacteriales</taxon>
        <taxon>Candidatus Merdimorpha</taxon>
    </lineage>
</organism>
<feature type="domain" description="Multidrug resistance protein MdtA-like barrel-sandwich hybrid" evidence="3">
    <location>
        <begin position="25"/>
        <end position="164"/>
    </location>
</feature>
<dbReference type="InterPro" id="IPR058625">
    <property type="entry name" value="MdtA-like_BSH"/>
</dbReference>
<evidence type="ECO:0000259" key="5">
    <source>
        <dbReference type="Pfam" id="PF25967"/>
    </source>
</evidence>
<proteinExistence type="inferred from homology"/>
<dbReference type="GO" id="GO:0015562">
    <property type="term" value="F:efflux transmembrane transporter activity"/>
    <property type="evidence" value="ECO:0007669"/>
    <property type="project" value="InterPro"/>
</dbReference>
<name>A0A9D1KSI2_9FLAO</name>
<comment type="caution">
    <text evidence="6">The sequence shown here is derived from an EMBL/GenBank/DDBJ whole genome shotgun (WGS) entry which is preliminary data.</text>
</comment>
<sequence length="337" mass="36367">MTVEKSPADVYISKPATIKGDIDTEIRPKVAGFITELLVDEGSIVRKGQLLFKIDQVAYQEAVRAAEASVKAAEASVASSKLTLENKQKLYEKGIISESELLTAQYTYQAQEAALAQARAQYVSAKNDLSYTEVTSPTNGVVGAINYRVGSLVSSSTAQPVTVVSDISTVYAYFSMTEKEILEITTRADDESLAELIKKFPEVTLIMADGSAFPRTGQLETISGVVNQATGSVTLRAKFDNKDNLLRSGSFATVRIPETTGDVLQVPQSATYELQDKHFVYVVKPDSTITAAQIGIMSNSDGQNYIVTSGLEAGQKIVTEGVSKLREGQKISPVEQK</sequence>
<dbReference type="Gene3D" id="2.40.30.170">
    <property type="match status" value="1"/>
</dbReference>
<reference evidence="6" key="1">
    <citation type="submission" date="2020-10" db="EMBL/GenBank/DDBJ databases">
        <authorList>
            <person name="Gilroy R."/>
        </authorList>
    </citation>
    <scope>NUCLEOTIDE SEQUENCE</scope>
    <source>
        <strain evidence="6">1383</strain>
    </source>
</reference>
<dbReference type="Gene3D" id="1.10.287.470">
    <property type="entry name" value="Helix hairpin bin"/>
    <property type="match status" value="1"/>
</dbReference>
<dbReference type="EMBL" id="DVLY01000071">
    <property type="protein sequence ID" value="HIT97791.1"/>
    <property type="molecule type" value="Genomic_DNA"/>
</dbReference>
<dbReference type="Pfam" id="PF25917">
    <property type="entry name" value="BSH_RND"/>
    <property type="match status" value="1"/>
</dbReference>
<dbReference type="NCBIfam" id="TIGR01730">
    <property type="entry name" value="RND_mfp"/>
    <property type="match status" value="1"/>
</dbReference>
<dbReference type="PANTHER" id="PTHR30158">
    <property type="entry name" value="ACRA/E-RELATED COMPONENT OF DRUG EFFLUX TRANSPORTER"/>
    <property type="match status" value="1"/>
</dbReference>
<dbReference type="InterPro" id="IPR058626">
    <property type="entry name" value="MdtA-like_b-barrel"/>
</dbReference>
<accession>A0A9D1KSI2</accession>
<evidence type="ECO:0000256" key="2">
    <source>
        <dbReference type="ARBA" id="ARBA00009477"/>
    </source>
</evidence>
<feature type="domain" description="Multidrug resistance protein MdtA-like C-terminal permuted SH3" evidence="5">
    <location>
        <begin position="263"/>
        <end position="323"/>
    </location>
</feature>
<dbReference type="GO" id="GO:0030313">
    <property type="term" value="C:cell envelope"/>
    <property type="evidence" value="ECO:0007669"/>
    <property type="project" value="UniProtKB-SubCell"/>
</dbReference>
<reference evidence="6" key="2">
    <citation type="journal article" date="2021" name="PeerJ">
        <title>Extensive microbial diversity within the chicken gut microbiome revealed by metagenomics and culture.</title>
        <authorList>
            <person name="Gilroy R."/>
            <person name="Ravi A."/>
            <person name="Getino M."/>
            <person name="Pursley I."/>
            <person name="Horton D.L."/>
            <person name="Alikhan N.F."/>
            <person name="Baker D."/>
            <person name="Gharbi K."/>
            <person name="Hall N."/>
            <person name="Watson M."/>
            <person name="Adriaenssens E.M."/>
            <person name="Foster-Nyarko E."/>
            <person name="Jarju S."/>
            <person name="Secka A."/>
            <person name="Antonio M."/>
            <person name="Oren A."/>
            <person name="Chaudhuri R.R."/>
            <person name="La Ragione R."/>
            <person name="Hildebrand F."/>
            <person name="Pallen M.J."/>
        </authorList>
    </citation>
    <scope>NUCLEOTIDE SEQUENCE</scope>
    <source>
        <strain evidence="6">1383</strain>
    </source>
</reference>
<dbReference type="InterPro" id="IPR006143">
    <property type="entry name" value="RND_pump_MFP"/>
</dbReference>
<comment type="subcellular location">
    <subcellularLocation>
        <location evidence="1">Cell envelope</location>
    </subcellularLocation>
</comment>
<dbReference type="InterPro" id="IPR058627">
    <property type="entry name" value="MdtA-like_C"/>
</dbReference>
<comment type="similarity">
    <text evidence="2">Belongs to the membrane fusion protein (MFP) (TC 8.A.1) family.</text>
</comment>
<protein>
    <submittedName>
        <fullName evidence="6">Efflux RND transporter periplasmic adaptor subunit</fullName>
    </submittedName>
</protein>
<dbReference type="AlphaFoldDB" id="A0A9D1KSI2"/>
<dbReference type="Pfam" id="PF25944">
    <property type="entry name" value="Beta-barrel_RND"/>
    <property type="match status" value="1"/>
</dbReference>
<dbReference type="Gene3D" id="2.40.420.20">
    <property type="match status" value="1"/>
</dbReference>
<dbReference type="Proteomes" id="UP000824161">
    <property type="component" value="Unassembled WGS sequence"/>
</dbReference>
<evidence type="ECO:0000313" key="7">
    <source>
        <dbReference type="Proteomes" id="UP000824161"/>
    </source>
</evidence>
<evidence type="ECO:0000259" key="4">
    <source>
        <dbReference type="Pfam" id="PF25944"/>
    </source>
</evidence>
<dbReference type="PANTHER" id="PTHR30158:SF23">
    <property type="entry name" value="MULTIDRUG RESISTANCE PROTEIN MEXA"/>
    <property type="match status" value="1"/>
</dbReference>
<gene>
    <name evidence="6" type="ORF">IAC44_03035</name>
</gene>